<dbReference type="EMBL" id="CAKOGL010000027">
    <property type="protein sequence ID" value="CAH2104138.1"/>
    <property type="molecule type" value="Genomic_DNA"/>
</dbReference>
<organism evidence="2 3">
    <name type="scientific">Euphydryas editha</name>
    <name type="common">Edith's checkerspot</name>
    <dbReference type="NCBI Taxonomy" id="104508"/>
    <lineage>
        <taxon>Eukaryota</taxon>
        <taxon>Metazoa</taxon>
        <taxon>Ecdysozoa</taxon>
        <taxon>Arthropoda</taxon>
        <taxon>Hexapoda</taxon>
        <taxon>Insecta</taxon>
        <taxon>Pterygota</taxon>
        <taxon>Neoptera</taxon>
        <taxon>Endopterygota</taxon>
        <taxon>Lepidoptera</taxon>
        <taxon>Glossata</taxon>
        <taxon>Ditrysia</taxon>
        <taxon>Papilionoidea</taxon>
        <taxon>Nymphalidae</taxon>
        <taxon>Nymphalinae</taxon>
        <taxon>Euphydryas</taxon>
    </lineage>
</organism>
<accession>A0AAU9UYA2</accession>
<comment type="caution">
    <text evidence="2">The sequence shown here is derived from an EMBL/GenBank/DDBJ whole genome shotgun (WGS) entry which is preliminary data.</text>
</comment>
<feature type="region of interest" description="Disordered" evidence="1">
    <location>
        <begin position="79"/>
        <end position="101"/>
    </location>
</feature>
<evidence type="ECO:0000313" key="2">
    <source>
        <dbReference type="EMBL" id="CAH2104138.1"/>
    </source>
</evidence>
<reference evidence="2" key="1">
    <citation type="submission" date="2022-03" db="EMBL/GenBank/DDBJ databases">
        <authorList>
            <person name="Tunstrom K."/>
        </authorList>
    </citation>
    <scope>NUCLEOTIDE SEQUENCE</scope>
</reference>
<gene>
    <name evidence="2" type="ORF">EEDITHA_LOCUS18562</name>
</gene>
<dbReference type="AlphaFoldDB" id="A0AAU9UYA2"/>
<proteinExistence type="predicted"/>
<dbReference type="Proteomes" id="UP001153954">
    <property type="component" value="Unassembled WGS sequence"/>
</dbReference>
<protein>
    <submittedName>
        <fullName evidence="2">Uncharacterized protein</fullName>
    </submittedName>
</protein>
<name>A0AAU9UYA2_EUPED</name>
<keyword evidence="3" id="KW-1185">Reference proteome</keyword>
<evidence type="ECO:0000313" key="3">
    <source>
        <dbReference type="Proteomes" id="UP001153954"/>
    </source>
</evidence>
<sequence length="101" mass="10594">MQGAPSIVAPVPKLTPLVISACNCPQLAFCAEVSTLPQIQTRVNHAKTHIPQNNKSSEVTIAKVAAQGSRVECAGDLYSARARPDTVPPSEQPAMATETGE</sequence>
<evidence type="ECO:0000256" key="1">
    <source>
        <dbReference type="SAM" id="MobiDB-lite"/>
    </source>
</evidence>